<organism evidence="1 2">
    <name type="scientific">Acinetobacter soli</name>
    <dbReference type="NCBI Taxonomy" id="487316"/>
    <lineage>
        <taxon>Bacteria</taxon>
        <taxon>Pseudomonadati</taxon>
        <taxon>Pseudomonadota</taxon>
        <taxon>Gammaproteobacteria</taxon>
        <taxon>Moraxellales</taxon>
        <taxon>Moraxellaceae</taxon>
        <taxon>Acinetobacter</taxon>
    </lineage>
</organism>
<name>A0A1P8EMI4_9GAMM</name>
<evidence type="ECO:0000313" key="2">
    <source>
        <dbReference type="Proteomes" id="UP000185674"/>
    </source>
</evidence>
<sequence length="358" mass="41846">MKIYFLSFAFVSSSIFAQAEQIEYRVNADLYSQPIAIQSFLDDWQDPKLRSGNNAFAHGKMQLGLQQGNWNYAWVWRYDYVLNFSHDLAKLYYQIENDQPIDADQRYYLKLNAAHVDAVGTRFAYDWSLQDNLTLTTGLTALIGRHYVDGSFQGAGQTTQMQELLERVDWLNASLNYSYDKPALKEENMGWDARANRGYGYALDVGLAGRLFDRVDIRLHAEDIFSYLYWKNAPYTQYELKYDQDQRPRFDIQGKLGVHKRYNQRLPYKITSSINYAPASSLWKAGISTLSNEYLTLYQLNVFHQFTLGELGIHYEPQSRAYGLSFEHENIGFKYLTDNLNTNRAHRMGAYLYARYQW</sequence>
<dbReference type="RefSeq" id="WP_076033516.1">
    <property type="nucleotide sequence ID" value="NZ_CP016896.1"/>
</dbReference>
<proteinExistence type="predicted"/>
<dbReference type="KEGG" id="asol:BEN76_16050"/>
<dbReference type="Proteomes" id="UP000185674">
    <property type="component" value="Chromosome"/>
</dbReference>
<reference evidence="1 2" key="1">
    <citation type="submission" date="2016-08" db="EMBL/GenBank/DDBJ databases">
        <title>Complete genome sequence of Acinetobacter baylyi strain GFJ2.</title>
        <authorList>
            <person name="Tabata M."/>
            <person name="Kuboki S."/>
            <person name="Gibu N."/>
            <person name="Kinouchi Y."/>
            <person name="Vangnai A."/>
            <person name="Kasai D."/>
            <person name="Fukuda M."/>
        </authorList>
    </citation>
    <scope>NUCLEOTIDE SEQUENCE [LARGE SCALE GENOMIC DNA]</scope>
    <source>
        <strain evidence="1 2">GFJ2</strain>
    </source>
</reference>
<protein>
    <recommendedName>
        <fullName evidence="3">DUF5723 domain-containing protein</fullName>
    </recommendedName>
</protein>
<evidence type="ECO:0000313" key="1">
    <source>
        <dbReference type="EMBL" id="APV37433.1"/>
    </source>
</evidence>
<evidence type="ECO:0008006" key="3">
    <source>
        <dbReference type="Google" id="ProtNLM"/>
    </source>
</evidence>
<accession>A0A1P8EMI4</accession>
<dbReference type="AlphaFoldDB" id="A0A1P8EMI4"/>
<dbReference type="EMBL" id="CP016896">
    <property type="protein sequence ID" value="APV37433.1"/>
    <property type="molecule type" value="Genomic_DNA"/>
</dbReference>
<gene>
    <name evidence="1" type="ORF">BEN76_16050</name>
</gene>
<dbReference type="eggNOG" id="ENOG502Z82Z">
    <property type="taxonomic scope" value="Bacteria"/>
</dbReference>